<evidence type="ECO:0000313" key="3">
    <source>
        <dbReference type="Proteomes" id="UP000247810"/>
    </source>
</evidence>
<accession>A0A319DTI2</accession>
<dbReference type="VEuPathDB" id="FungiDB:BO71DRAFT_51029"/>
<gene>
    <name evidence="2" type="ORF">BO71DRAFT_51029</name>
</gene>
<feature type="region of interest" description="Disordered" evidence="1">
    <location>
        <begin position="1"/>
        <end position="69"/>
    </location>
</feature>
<protein>
    <submittedName>
        <fullName evidence="2">Uncharacterized protein</fullName>
    </submittedName>
</protein>
<evidence type="ECO:0000256" key="1">
    <source>
        <dbReference type="SAM" id="MobiDB-lite"/>
    </source>
</evidence>
<evidence type="ECO:0000313" key="2">
    <source>
        <dbReference type="EMBL" id="PYH91398.1"/>
    </source>
</evidence>
<organism evidence="2 3">
    <name type="scientific">Aspergillus ellipticus CBS 707.79</name>
    <dbReference type="NCBI Taxonomy" id="1448320"/>
    <lineage>
        <taxon>Eukaryota</taxon>
        <taxon>Fungi</taxon>
        <taxon>Dikarya</taxon>
        <taxon>Ascomycota</taxon>
        <taxon>Pezizomycotina</taxon>
        <taxon>Eurotiomycetes</taxon>
        <taxon>Eurotiomycetidae</taxon>
        <taxon>Eurotiales</taxon>
        <taxon>Aspergillaceae</taxon>
        <taxon>Aspergillus</taxon>
        <taxon>Aspergillus subgen. Circumdati</taxon>
    </lineage>
</organism>
<reference evidence="2 3" key="1">
    <citation type="submission" date="2018-02" db="EMBL/GenBank/DDBJ databases">
        <title>The genomes of Aspergillus section Nigri reveals drivers in fungal speciation.</title>
        <authorList>
            <consortium name="DOE Joint Genome Institute"/>
            <person name="Vesth T.C."/>
            <person name="Nybo J."/>
            <person name="Theobald S."/>
            <person name="Brandl J."/>
            <person name="Frisvad J.C."/>
            <person name="Nielsen K.F."/>
            <person name="Lyhne E.K."/>
            <person name="Kogle M.E."/>
            <person name="Kuo A."/>
            <person name="Riley R."/>
            <person name="Clum A."/>
            <person name="Nolan M."/>
            <person name="Lipzen A."/>
            <person name="Salamov A."/>
            <person name="Henrissat B."/>
            <person name="Wiebenga A."/>
            <person name="De vries R.P."/>
            <person name="Grigoriev I.V."/>
            <person name="Mortensen U.H."/>
            <person name="Andersen M.R."/>
            <person name="Baker S.E."/>
        </authorList>
    </citation>
    <scope>NUCLEOTIDE SEQUENCE [LARGE SCALE GENOMIC DNA]</scope>
    <source>
        <strain evidence="2 3">CBS 707.79</strain>
    </source>
</reference>
<dbReference type="Proteomes" id="UP000247810">
    <property type="component" value="Unassembled WGS sequence"/>
</dbReference>
<dbReference type="AlphaFoldDB" id="A0A319DTI2"/>
<name>A0A319DTI2_9EURO</name>
<sequence>MVPSHLPTYNPPPPTPRDQIAPRVDSHPLNRPGCFTEPPPGLPLVSMAMRRSFKRGPPGVSTGDTGLAA</sequence>
<proteinExistence type="predicted"/>
<keyword evidence="3" id="KW-1185">Reference proteome</keyword>
<dbReference type="EMBL" id="KZ825946">
    <property type="protein sequence ID" value="PYH91398.1"/>
    <property type="molecule type" value="Genomic_DNA"/>
</dbReference>